<name>A0AAD8A3T3_DIPPU</name>
<comment type="caution">
    <text evidence="6">The sequence shown here is derived from an EMBL/GenBank/DDBJ whole genome shotgun (WGS) entry which is preliminary data.</text>
</comment>
<reference evidence="6" key="2">
    <citation type="submission" date="2023-05" db="EMBL/GenBank/DDBJ databases">
        <authorList>
            <person name="Fouks B."/>
        </authorList>
    </citation>
    <scope>NUCLEOTIDE SEQUENCE</scope>
    <source>
        <strain evidence="6">Stay&amp;Tobe</strain>
        <tissue evidence="6">Testes</tissue>
    </source>
</reference>
<keyword evidence="2" id="KW-0276">Fatty acid metabolism</keyword>
<dbReference type="SUPFAM" id="SSF56801">
    <property type="entry name" value="Acetyl-CoA synthetase-like"/>
    <property type="match status" value="1"/>
</dbReference>
<feature type="domain" description="AMP-dependent synthetase/ligase" evidence="5">
    <location>
        <begin position="5"/>
        <end position="197"/>
    </location>
</feature>
<evidence type="ECO:0000313" key="6">
    <source>
        <dbReference type="EMBL" id="KAJ9591843.1"/>
    </source>
</evidence>
<evidence type="ECO:0000259" key="5">
    <source>
        <dbReference type="Pfam" id="PF00501"/>
    </source>
</evidence>
<feature type="non-terminal residue" evidence="6">
    <location>
        <position position="1"/>
    </location>
</feature>
<protein>
    <recommendedName>
        <fullName evidence="4">long-chain-fatty-acid--CoA ligase</fullName>
        <ecNumber evidence="4">6.2.1.3</ecNumber>
    </recommendedName>
</protein>
<accession>A0AAD8A3T3</accession>
<dbReference type="PANTHER" id="PTHR43272:SF32">
    <property type="entry name" value="AMP-DEPENDENT SYNTHETASE_LIGASE DOMAIN-CONTAINING PROTEIN"/>
    <property type="match status" value="1"/>
</dbReference>
<evidence type="ECO:0000256" key="3">
    <source>
        <dbReference type="ARBA" id="ARBA00023098"/>
    </source>
</evidence>
<dbReference type="Gene3D" id="3.40.50.12780">
    <property type="entry name" value="N-terminal domain of ligase-like"/>
    <property type="match status" value="1"/>
</dbReference>
<sequence>LIDIYIGIKGALTLYFADKDALKGSLVKTLQEVRPTRFFAVPRIWEKIHEKMQKIGNESGMIKTAISSWAKYHGLQHYLDKIKGIERNSYSYLLARALIFSRVKKALGLDQCTSFVAGAAPLSADIKKYLMSLDIPILDVYGMTECTGIAISGHIDQLHIEAVGRELPGSYRKISRGYVDGYHKICFKGRHVFMGYLNDPERTSEVLDSENWLHSGDLGKIDKDGFVYVTGRLKELIITAGGENVAPVLIEEEVKKNLPCISNAMLIGDTRKFLTILLTIKTEVNTETGEPLDELTSETKQWCKDIGCEAHTVTDILQNSNKKFEDAIQKGINEANRKAVSNAQRVQKFAILPHDFSIPTGELGPTMKLKRNFVTKKYEHIIESLYQ</sequence>
<evidence type="ECO:0000256" key="2">
    <source>
        <dbReference type="ARBA" id="ARBA00022832"/>
    </source>
</evidence>
<dbReference type="GO" id="GO:0016020">
    <property type="term" value="C:membrane"/>
    <property type="evidence" value="ECO:0007669"/>
    <property type="project" value="TreeGrafter"/>
</dbReference>
<keyword evidence="3" id="KW-0443">Lipid metabolism</keyword>
<organism evidence="6 7">
    <name type="scientific">Diploptera punctata</name>
    <name type="common">Pacific beetle cockroach</name>
    <dbReference type="NCBI Taxonomy" id="6984"/>
    <lineage>
        <taxon>Eukaryota</taxon>
        <taxon>Metazoa</taxon>
        <taxon>Ecdysozoa</taxon>
        <taxon>Arthropoda</taxon>
        <taxon>Hexapoda</taxon>
        <taxon>Insecta</taxon>
        <taxon>Pterygota</taxon>
        <taxon>Neoptera</taxon>
        <taxon>Polyneoptera</taxon>
        <taxon>Dictyoptera</taxon>
        <taxon>Blattodea</taxon>
        <taxon>Blaberoidea</taxon>
        <taxon>Blaberidae</taxon>
        <taxon>Diplopterinae</taxon>
        <taxon>Diploptera</taxon>
    </lineage>
</organism>
<dbReference type="Pfam" id="PF23562">
    <property type="entry name" value="AMP-binding_C_3"/>
    <property type="match status" value="1"/>
</dbReference>
<evidence type="ECO:0000313" key="7">
    <source>
        <dbReference type="Proteomes" id="UP001233999"/>
    </source>
</evidence>
<dbReference type="GO" id="GO:0005783">
    <property type="term" value="C:endoplasmic reticulum"/>
    <property type="evidence" value="ECO:0007669"/>
    <property type="project" value="TreeGrafter"/>
</dbReference>
<dbReference type="Proteomes" id="UP001233999">
    <property type="component" value="Unassembled WGS sequence"/>
</dbReference>
<gene>
    <name evidence="6" type="ORF">L9F63_001660</name>
</gene>
<keyword evidence="1" id="KW-0436">Ligase</keyword>
<dbReference type="InterPro" id="IPR000873">
    <property type="entry name" value="AMP-dep_synth/lig_dom"/>
</dbReference>
<dbReference type="GO" id="GO:0004467">
    <property type="term" value="F:long-chain fatty acid-CoA ligase activity"/>
    <property type="evidence" value="ECO:0007669"/>
    <property type="project" value="UniProtKB-EC"/>
</dbReference>
<reference evidence="6" key="1">
    <citation type="journal article" date="2023" name="IScience">
        <title>Live-bearing cockroach genome reveals convergent evolutionary mechanisms linked to viviparity in insects and beyond.</title>
        <authorList>
            <person name="Fouks B."/>
            <person name="Harrison M.C."/>
            <person name="Mikhailova A.A."/>
            <person name="Marchal E."/>
            <person name="English S."/>
            <person name="Carruthers M."/>
            <person name="Jennings E.C."/>
            <person name="Chiamaka E.L."/>
            <person name="Frigard R.A."/>
            <person name="Pippel M."/>
            <person name="Attardo G.M."/>
            <person name="Benoit J.B."/>
            <person name="Bornberg-Bauer E."/>
            <person name="Tobe S.S."/>
        </authorList>
    </citation>
    <scope>NUCLEOTIDE SEQUENCE</scope>
    <source>
        <strain evidence="6">Stay&amp;Tobe</strain>
    </source>
</reference>
<keyword evidence="7" id="KW-1185">Reference proteome</keyword>
<dbReference type="EC" id="6.2.1.3" evidence="4"/>
<dbReference type="AlphaFoldDB" id="A0AAD8A3T3"/>
<dbReference type="Pfam" id="PF00501">
    <property type="entry name" value="AMP-binding"/>
    <property type="match status" value="1"/>
</dbReference>
<proteinExistence type="predicted"/>
<dbReference type="InterPro" id="IPR042099">
    <property type="entry name" value="ANL_N_sf"/>
</dbReference>
<dbReference type="EMBL" id="JASPKZ010003856">
    <property type="protein sequence ID" value="KAJ9591843.1"/>
    <property type="molecule type" value="Genomic_DNA"/>
</dbReference>
<dbReference type="PANTHER" id="PTHR43272">
    <property type="entry name" value="LONG-CHAIN-FATTY-ACID--COA LIGASE"/>
    <property type="match status" value="1"/>
</dbReference>
<evidence type="ECO:0000256" key="1">
    <source>
        <dbReference type="ARBA" id="ARBA00022598"/>
    </source>
</evidence>
<evidence type="ECO:0000256" key="4">
    <source>
        <dbReference type="ARBA" id="ARBA00026121"/>
    </source>
</evidence>